<gene>
    <name evidence="2" type="ORF">BKA55DRAFT_551019</name>
</gene>
<name>A0A9P9R9G2_FUSRE</name>
<evidence type="ECO:0000313" key="3">
    <source>
        <dbReference type="Proteomes" id="UP000720189"/>
    </source>
</evidence>
<dbReference type="Proteomes" id="UP000720189">
    <property type="component" value="Unassembled WGS sequence"/>
</dbReference>
<dbReference type="RefSeq" id="XP_046057031.1">
    <property type="nucleotide sequence ID" value="XM_046191332.1"/>
</dbReference>
<keyword evidence="1" id="KW-0812">Transmembrane</keyword>
<keyword evidence="3" id="KW-1185">Reference proteome</keyword>
<evidence type="ECO:0000256" key="1">
    <source>
        <dbReference type="SAM" id="Phobius"/>
    </source>
</evidence>
<keyword evidence="1" id="KW-1133">Transmembrane helix</keyword>
<dbReference type="AlphaFoldDB" id="A0A9P9R9G2"/>
<accession>A0A9P9R9G2</accession>
<dbReference type="GeneID" id="70221286"/>
<dbReference type="EMBL" id="JAGMUX010000001">
    <property type="protein sequence ID" value="KAH7270263.1"/>
    <property type="molecule type" value="Genomic_DNA"/>
</dbReference>
<feature type="transmembrane region" description="Helical" evidence="1">
    <location>
        <begin position="20"/>
        <end position="38"/>
    </location>
</feature>
<reference evidence="2" key="1">
    <citation type="journal article" date="2021" name="Nat. Commun.">
        <title>Genetic determinants of endophytism in the Arabidopsis root mycobiome.</title>
        <authorList>
            <person name="Mesny F."/>
            <person name="Miyauchi S."/>
            <person name="Thiergart T."/>
            <person name="Pickel B."/>
            <person name="Atanasova L."/>
            <person name="Karlsson M."/>
            <person name="Huettel B."/>
            <person name="Barry K.W."/>
            <person name="Haridas S."/>
            <person name="Chen C."/>
            <person name="Bauer D."/>
            <person name="Andreopoulos W."/>
            <person name="Pangilinan J."/>
            <person name="LaButti K."/>
            <person name="Riley R."/>
            <person name="Lipzen A."/>
            <person name="Clum A."/>
            <person name="Drula E."/>
            <person name="Henrissat B."/>
            <person name="Kohler A."/>
            <person name="Grigoriev I.V."/>
            <person name="Martin F.M."/>
            <person name="Hacquard S."/>
        </authorList>
    </citation>
    <scope>NUCLEOTIDE SEQUENCE</scope>
    <source>
        <strain evidence="2">MPI-CAGE-AT-0023</strain>
    </source>
</reference>
<proteinExistence type="predicted"/>
<protein>
    <submittedName>
        <fullName evidence="2">Uncharacterized protein</fullName>
    </submittedName>
</protein>
<sequence length="77" mass="8866">MSHQLYHSYLPSLWVDGTFVSLTRVLLFFCLLVARRVWASNVASKRRNVIGTRHLRDPCRAELFGPSHSPLIISRDT</sequence>
<keyword evidence="1" id="KW-0472">Membrane</keyword>
<evidence type="ECO:0000313" key="2">
    <source>
        <dbReference type="EMBL" id="KAH7270263.1"/>
    </source>
</evidence>
<comment type="caution">
    <text evidence="2">The sequence shown here is derived from an EMBL/GenBank/DDBJ whole genome shotgun (WGS) entry which is preliminary data.</text>
</comment>
<organism evidence="2 3">
    <name type="scientific">Fusarium redolens</name>
    <dbReference type="NCBI Taxonomy" id="48865"/>
    <lineage>
        <taxon>Eukaryota</taxon>
        <taxon>Fungi</taxon>
        <taxon>Dikarya</taxon>
        <taxon>Ascomycota</taxon>
        <taxon>Pezizomycotina</taxon>
        <taxon>Sordariomycetes</taxon>
        <taxon>Hypocreomycetidae</taxon>
        <taxon>Hypocreales</taxon>
        <taxon>Nectriaceae</taxon>
        <taxon>Fusarium</taxon>
        <taxon>Fusarium redolens species complex</taxon>
    </lineage>
</organism>